<sequence>MRYEIEKLPSQPARTAVSELVRFVRTHSPYYRSLYRDLPSHIANLEDLPLTNNDEYWEASNGETNEVITTPFIDGVVLRSGGSSSIPKTLLMTRAEWHLTAQINSVMMAEASELIPGDRVANLAVQGGLYSGFMTYGYAIMNCPVPIVNLPISGNEPLESITKSIIEFKATVIICSVYRSTRLAEHLQSQQVVLPNVRRILFAGEAFYKDLRDLHRAVFPNAEIRPLEYGSVELKILGFPINRPGNEKDADVDPIYRVNTSSAIMEIIDGNGSVIRENGRRGLVVGTNLIMRLQPKIRYPVGDSAEWVDYDAGLFRFCGRESVGLKIDNAHVTCQSIRKIVAAVLGGKMVAYQVVVSRSDKKTVVTIRIVAEKPEMSEEIRTRIEGGIMEITPAWRERRDEGRIAPLKLEWVAFKDLVQVESSGKLKEIVEKRYEES</sequence>
<dbReference type="OrthoDB" id="5360374at2759"/>
<dbReference type="Proteomes" id="UP000070700">
    <property type="component" value="Unassembled WGS sequence"/>
</dbReference>
<keyword evidence="2" id="KW-1185">Reference proteome</keyword>
<dbReference type="Gene3D" id="3.40.50.12780">
    <property type="entry name" value="N-terminal domain of ligase-like"/>
    <property type="match status" value="1"/>
</dbReference>
<reference evidence="1 2" key="1">
    <citation type="submission" date="2015-10" db="EMBL/GenBank/DDBJ databases">
        <title>Full genome of DAOMC 229536 Phialocephala scopiformis, a fungal endophyte of spruce producing the potent anti-insectan compound rugulosin.</title>
        <authorList>
            <consortium name="DOE Joint Genome Institute"/>
            <person name="Walker A.K."/>
            <person name="Frasz S.L."/>
            <person name="Seifert K.A."/>
            <person name="Miller J.D."/>
            <person name="Mondo S.J."/>
            <person name="Labutti K."/>
            <person name="Lipzen A."/>
            <person name="Dockter R."/>
            <person name="Kennedy M."/>
            <person name="Grigoriev I.V."/>
            <person name="Spatafora J.W."/>
        </authorList>
    </citation>
    <scope>NUCLEOTIDE SEQUENCE [LARGE SCALE GENOMIC DNA]</scope>
    <source>
        <strain evidence="1 2">CBS 120377</strain>
    </source>
</reference>
<accession>A0A194XN24</accession>
<protein>
    <submittedName>
        <fullName evidence="1">Uncharacterized protein</fullName>
    </submittedName>
</protein>
<dbReference type="InterPro" id="IPR042099">
    <property type="entry name" value="ANL_N_sf"/>
</dbReference>
<dbReference type="PANTHER" id="PTHR43845">
    <property type="entry name" value="BLR5969 PROTEIN"/>
    <property type="match status" value="1"/>
</dbReference>
<dbReference type="GeneID" id="28823932"/>
<name>A0A194XN24_MOLSC</name>
<gene>
    <name evidence="1" type="ORF">LY89DRAFT_681104</name>
</gene>
<dbReference type="SUPFAM" id="SSF56801">
    <property type="entry name" value="Acetyl-CoA synthetase-like"/>
    <property type="match status" value="1"/>
</dbReference>
<dbReference type="PANTHER" id="PTHR43845:SF1">
    <property type="entry name" value="BLR5969 PROTEIN"/>
    <property type="match status" value="1"/>
</dbReference>
<dbReference type="KEGG" id="psco:LY89DRAFT_681104"/>
<dbReference type="EMBL" id="KQ947407">
    <property type="protein sequence ID" value="KUJ21665.1"/>
    <property type="molecule type" value="Genomic_DNA"/>
</dbReference>
<dbReference type="InParanoid" id="A0A194XN24"/>
<organism evidence="1 2">
    <name type="scientific">Mollisia scopiformis</name>
    <name type="common">Conifer needle endophyte fungus</name>
    <name type="synonym">Phialocephala scopiformis</name>
    <dbReference type="NCBI Taxonomy" id="149040"/>
    <lineage>
        <taxon>Eukaryota</taxon>
        <taxon>Fungi</taxon>
        <taxon>Dikarya</taxon>
        <taxon>Ascomycota</taxon>
        <taxon>Pezizomycotina</taxon>
        <taxon>Leotiomycetes</taxon>
        <taxon>Helotiales</taxon>
        <taxon>Mollisiaceae</taxon>
        <taxon>Mollisia</taxon>
    </lineage>
</organism>
<evidence type="ECO:0000313" key="2">
    <source>
        <dbReference type="Proteomes" id="UP000070700"/>
    </source>
</evidence>
<proteinExistence type="predicted"/>
<evidence type="ECO:0000313" key="1">
    <source>
        <dbReference type="EMBL" id="KUJ21665.1"/>
    </source>
</evidence>
<dbReference type="AlphaFoldDB" id="A0A194XN24"/>
<dbReference type="RefSeq" id="XP_018076020.1">
    <property type="nucleotide sequence ID" value="XM_018214206.1"/>
</dbReference>